<evidence type="ECO:0000256" key="14">
    <source>
        <dbReference type="SAM" id="MobiDB-lite"/>
    </source>
</evidence>
<dbReference type="InterPro" id="IPR021097">
    <property type="entry name" value="CPH_domain"/>
</dbReference>
<evidence type="ECO:0000259" key="16">
    <source>
        <dbReference type="PROSITE" id="PS51284"/>
    </source>
</evidence>
<feature type="repeat" description="RCC1" evidence="13">
    <location>
        <begin position="4238"/>
        <end position="4289"/>
    </location>
</feature>
<gene>
    <name evidence="18" type="ORF">CVLEPA_LOCUS14651</name>
</gene>
<feature type="repeat" description="RCC1" evidence="13">
    <location>
        <begin position="3259"/>
        <end position="3311"/>
    </location>
</feature>
<dbReference type="SUPFAM" id="SSF63748">
    <property type="entry name" value="Tudor/PWWP/MBT"/>
    <property type="match status" value="1"/>
</dbReference>
<evidence type="ECO:0000256" key="3">
    <source>
        <dbReference type="ARBA" id="ARBA00004906"/>
    </source>
</evidence>
<dbReference type="Gene3D" id="3.30.2410.10">
    <property type="entry name" value="Hect, E3 ligase catalytic domain"/>
    <property type="match status" value="1"/>
</dbReference>
<dbReference type="Gene3D" id="2.130.10.30">
    <property type="entry name" value="Regulator of chromosome condensation 1/beta-lactamase-inhibitor protein II"/>
    <property type="match status" value="3"/>
</dbReference>
<dbReference type="InterPro" id="IPR009091">
    <property type="entry name" value="RCC1/BLIP-II"/>
</dbReference>
<keyword evidence="6" id="KW-0808">Transferase</keyword>
<evidence type="ECO:0000313" key="18">
    <source>
        <dbReference type="EMBL" id="CAK8683595.1"/>
    </source>
</evidence>
<feature type="repeat" description="RCC1" evidence="13">
    <location>
        <begin position="4344"/>
        <end position="4395"/>
    </location>
</feature>
<dbReference type="InterPro" id="IPR037252">
    <property type="entry name" value="Mib_Herc2_sf"/>
</dbReference>
<keyword evidence="9" id="KW-0863">Zinc-finger</keyword>
<keyword evidence="11" id="KW-0862">Zinc</keyword>
<dbReference type="SUPFAM" id="SSF57850">
    <property type="entry name" value="RING/U-box"/>
    <property type="match status" value="1"/>
</dbReference>
<dbReference type="Pfam" id="PF03256">
    <property type="entry name" value="ANAPC10"/>
    <property type="match status" value="1"/>
</dbReference>
<evidence type="ECO:0000259" key="15">
    <source>
        <dbReference type="PROSITE" id="PS50237"/>
    </source>
</evidence>
<keyword evidence="10 12" id="KW-0833">Ubl conjugation pathway</keyword>
<feature type="repeat" description="RCC1" evidence="13">
    <location>
        <begin position="3364"/>
        <end position="3415"/>
    </location>
</feature>
<dbReference type="PANTHER" id="PTHR22872">
    <property type="entry name" value="BTK-BINDING PROTEIN-RELATED"/>
    <property type="match status" value="1"/>
</dbReference>
<feature type="region of interest" description="Disordered" evidence="14">
    <location>
        <begin position="1487"/>
        <end position="1516"/>
    </location>
</feature>
<keyword evidence="7" id="KW-0479">Metal-binding</keyword>
<feature type="region of interest" description="Disordered" evidence="14">
    <location>
        <begin position="2707"/>
        <end position="2750"/>
    </location>
</feature>
<feature type="repeat" description="RCC1" evidence="13">
    <location>
        <begin position="4505"/>
        <end position="4556"/>
    </location>
</feature>
<keyword evidence="8" id="KW-0677">Repeat</keyword>
<dbReference type="PROSITE" id="PS50012">
    <property type="entry name" value="RCC1_3"/>
    <property type="match status" value="17"/>
</dbReference>
<feature type="compositionally biased region" description="Basic residues" evidence="14">
    <location>
        <begin position="2543"/>
        <end position="2557"/>
    </location>
</feature>
<dbReference type="Pfam" id="PF25390">
    <property type="entry name" value="WD40_RLD"/>
    <property type="match status" value="3"/>
</dbReference>
<evidence type="ECO:0000256" key="5">
    <source>
        <dbReference type="ARBA" id="ARBA00022490"/>
    </source>
</evidence>
<reference evidence="18 19" key="1">
    <citation type="submission" date="2024-02" db="EMBL/GenBank/DDBJ databases">
        <authorList>
            <person name="Daric V."/>
            <person name="Darras S."/>
        </authorList>
    </citation>
    <scope>NUCLEOTIDE SEQUENCE [LARGE SCALE GENOMIC DNA]</scope>
</reference>
<evidence type="ECO:0000256" key="10">
    <source>
        <dbReference type="ARBA" id="ARBA00022786"/>
    </source>
</evidence>
<organism evidence="18 19">
    <name type="scientific">Clavelina lepadiformis</name>
    <name type="common">Light-bulb sea squirt</name>
    <name type="synonym">Ascidia lepadiformis</name>
    <dbReference type="NCBI Taxonomy" id="159417"/>
    <lineage>
        <taxon>Eukaryota</taxon>
        <taxon>Metazoa</taxon>
        <taxon>Chordata</taxon>
        <taxon>Tunicata</taxon>
        <taxon>Ascidiacea</taxon>
        <taxon>Aplousobranchia</taxon>
        <taxon>Clavelinidae</taxon>
        <taxon>Clavelina</taxon>
    </lineage>
</organism>
<dbReference type="Gene3D" id="2.60.120.260">
    <property type="entry name" value="Galactose-binding domain-like"/>
    <property type="match status" value="1"/>
</dbReference>
<dbReference type="SUPFAM" id="SSF56204">
    <property type="entry name" value="Hect, E3 ligase catalytic domain"/>
    <property type="match status" value="1"/>
</dbReference>
<feature type="repeat" description="RCC1" evidence="13">
    <location>
        <begin position="539"/>
        <end position="590"/>
    </location>
</feature>
<dbReference type="EMBL" id="CAWYQH010000097">
    <property type="protein sequence ID" value="CAK8683595.1"/>
    <property type="molecule type" value="Genomic_DNA"/>
</dbReference>
<feature type="active site" description="Glycyl thioester intermediate" evidence="12">
    <location>
        <position position="5058"/>
    </location>
</feature>
<dbReference type="SUPFAM" id="SSF159034">
    <property type="entry name" value="Mib/herc2 domain-like"/>
    <property type="match status" value="1"/>
</dbReference>
<feature type="domain" description="DOC" evidence="16">
    <location>
        <begin position="2997"/>
        <end position="3175"/>
    </location>
</feature>
<feature type="compositionally biased region" description="Low complexity" evidence="14">
    <location>
        <begin position="2602"/>
        <end position="2617"/>
    </location>
</feature>
<feature type="compositionally biased region" description="Polar residues" evidence="14">
    <location>
        <begin position="1497"/>
        <end position="1511"/>
    </location>
</feature>
<dbReference type="PRINTS" id="PR00633">
    <property type="entry name" value="RCCNDNSATION"/>
</dbReference>
<feature type="repeat" description="RCC1" evidence="13">
    <location>
        <begin position="3312"/>
        <end position="3363"/>
    </location>
</feature>
<dbReference type="PROSITE" id="PS50237">
    <property type="entry name" value="HECT"/>
    <property type="match status" value="1"/>
</dbReference>
<feature type="repeat" description="RCC1" evidence="13">
    <location>
        <begin position="4290"/>
        <end position="4343"/>
    </location>
</feature>
<evidence type="ECO:0000259" key="17">
    <source>
        <dbReference type="PROSITE" id="PS51416"/>
    </source>
</evidence>
<evidence type="ECO:0000256" key="4">
    <source>
        <dbReference type="ARBA" id="ARBA00012485"/>
    </source>
</evidence>
<dbReference type="Pfam" id="PF00415">
    <property type="entry name" value="RCC1"/>
    <property type="match status" value="3"/>
</dbReference>
<dbReference type="Gene3D" id="3.30.2160.10">
    <property type="entry name" value="Hect, E3 ligase catalytic domain"/>
    <property type="match status" value="1"/>
</dbReference>
<dbReference type="Pfam" id="PF00632">
    <property type="entry name" value="HECT"/>
    <property type="match status" value="1"/>
</dbReference>
<dbReference type="EC" id="2.3.2.26" evidence="4"/>
<comment type="caution">
    <text evidence="18">The sequence shown here is derived from an EMBL/GenBank/DDBJ whole genome shotgun (WGS) entry which is preliminary data.</text>
</comment>
<dbReference type="PANTHER" id="PTHR22872:SF2">
    <property type="entry name" value="INHIBITOR OF BRUTON TYROSINE KINASE"/>
    <property type="match status" value="1"/>
</dbReference>
<feature type="repeat" description="RCC1" evidence="13">
    <location>
        <begin position="3470"/>
        <end position="3521"/>
    </location>
</feature>
<feature type="repeat" description="RCC1" evidence="13">
    <location>
        <begin position="484"/>
        <end position="538"/>
    </location>
</feature>
<evidence type="ECO:0000256" key="11">
    <source>
        <dbReference type="ARBA" id="ARBA00022833"/>
    </source>
</evidence>
<dbReference type="Gene3D" id="3.30.60.90">
    <property type="match status" value="1"/>
</dbReference>
<keyword evidence="5" id="KW-0963">Cytoplasm</keyword>
<dbReference type="InterPro" id="IPR000408">
    <property type="entry name" value="Reg_chr_condens"/>
</dbReference>
<feature type="domain" description="HECT" evidence="15">
    <location>
        <begin position="4755"/>
        <end position="5095"/>
    </location>
</feature>
<feature type="repeat" description="RCC1" evidence="13">
    <location>
        <begin position="593"/>
        <end position="644"/>
    </location>
</feature>
<feature type="compositionally biased region" description="Low complexity" evidence="14">
    <location>
        <begin position="2509"/>
        <end position="2523"/>
    </location>
</feature>
<name>A0ABP0G082_CLALP</name>
<dbReference type="Gene3D" id="2.30.30.40">
    <property type="entry name" value="SH3 Domains"/>
    <property type="match status" value="1"/>
</dbReference>
<evidence type="ECO:0000256" key="13">
    <source>
        <dbReference type="PROSITE-ProRule" id="PRU00235"/>
    </source>
</evidence>
<dbReference type="InterPro" id="IPR043145">
    <property type="entry name" value="Znf_ZZ_sf"/>
</dbReference>
<feature type="repeat" description="RCC1" evidence="13">
    <location>
        <begin position="4557"/>
        <end position="4608"/>
    </location>
</feature>
<dbReference type="InterPro" id="IPR004939">
    <property type="entry name" value="APC_su10/DOC_dom"/>
</dbReference>
<evidence type="ECO:0000256" key="12">
    <source>
        <dbReference type="PROSITE-ProRule" id="PRU00104"/>
    </source>
</evidence>
<dbReference type="SUPFAM" id="SSF50985">
    <property type="entry name" value="RCC1/BLIP-II"/>
    <property type="match status" value="4"/>
</dbReference>
<protein>
    <recommendedName>
        <fullName evidence="4">HECT-type E3 ubiquitin transferase</fullName>
        <ecNumber evidence="4">2.3.2.26</ecNumber>
    </recommendedName>
</protein>
<dbReference type="Pfam" id="PF00569">
    <property type="entry name" value="ZZ"/>
    <property type="match status" value="1"/>
</dbReference>
<accession>A0ABP0G082</accession>
<dbReference type="InterPro" id="IPR000569">
    <property type="entry name" value="HECT_dom"/>
</dbReference>
<feature type="repeat" description="RCC1" evidence="13">
    <location>
        <begin position="4453"/>
        <end position="4504"/>
    </location>
</feature>
<evidence type="ECO:0000256" key="6">
    <source>
        <dbReference type="ARBA" id="ARBA00022679"/>
    </source>
</evidence>
<feature type="region of interest" description="Disordered" evidence="14">
    <location>
        <begin position="2979"/>
        <end position="3028"/>
    </location>
</feature>
<evidence type="ECO:0000256" key="2">
    <source>
        <dbReference type="ARBA" id="ARBA00004496"/>
    </source>
</evidence>
<evidence type="ECO:0000313" key="19">
    <source>
        <dbReference type="Proteomes" id="UP001642483"/>
    </source>
</evidence>
<dbReference type="SUPFAM" id="SSF49785">
    <property type="entry name" value="Galactose-binding domain-like"/>
    <property type="match status" value="1"/>
</dbReference>
<dbReference type="InterPro" id="IPR000433">
    <property type="entry name" value="Znf_ZZ"/>
</dbReference>
<feature type="repeat" description="RCC1" evidence="13">
    <location>
        <begin position="3522"/>
        <end position="3573"/>
    </location>
</feature>
<feature type="region of interest" description="Disordered" evidence="14">
    <location>
        <begin position="3785"/>
        <end position="3804"/>
    </location>
</feature>
<feature type="region of interest" description="Disordered" evidence="14">
    <location>
        <begin position="2595"/>
        <end position="2618"/>
    </location>
</feature>
<dbReference type="InterPro" id="IPR035983">
    <property type="entry name" value="Hect_E3_ubiquitin_ligase"/>
</dbReference>
<evidence type="ECO:0000256" key="9">
    <source>
        <dbReference type="ARBA" id="ARBA00022771"/>
    </source>
</evidence>
<sequence length="5174" mass="575855">MDDNQTCCLKYYPDDIFFKNLNTHSVIENIWKDMVKNGSVTICPNQDATAQQLPTTINHKLWEWGNAPEHEQLEERLKILLKQQEKLSLASALTAPSLNTIVKQLCITYHHFQSVASSNKHEEPASEVSNTSSELNMETQKSNITADLAVTKLPNPWERLSHIGSRFSFSFAFFFLRRLWRMGEDTDLCTELLQDTLEAFRDMPLACLFNKSLISSLWLDLVERSDKFLRSVMYGDDTGSSSSLARNEIPFHDQHIALNLLMELSLQRGTLSYMLDLVIFLNNLWHARKHLPDNRKNMQGTCAPLTVFLHRLAKVHPKHLWDKTDVTSQFLDDTEDQFINNLLSLGEEDANIDLQQAAVIIMTHLRKLSLNVMHIWSDKMMDDFEEGLQKGKVATERDIQVYLYTGRKGQMCAPDAITSLKVKQIVCGESMSFLLAFSGKLYSFQNDSTGIHTPVLYCTDINEVFCKIAMHPDGIHILALTEQGNVYSCGNNDGGRLGQGHTMFQAFLQKISSFGKTAGRVIVDIACGTNYSAAITNKGELYTWGVGNSGRLGHGNSLDQHSPTLVAGLQEHRVVQVSCGGFDAHTIIATDTGQVWCFGVGEYGKLGFRSIDNKNTPQRLSLLDGHRIVKVHCGAHFSIAISDEGDVFSWGKSSNDDSSAQPHSECNDWPLQRKADRLKAVDVTSAGNKIYITTTDGRILKFNSLENLMYSASQAECVGKQDDCKFIGFYANHNTLFTWYDQTKAFQVPLHLPFIIDISEETFERLEAILGKACVGIGPNWLPSDEKKSLILSCIKLLKLQLFAMLFNYAKLGEDTTNISRIVRSEAFSTIKSKIVFLATRPGIVESLQKAAQECLQVGWKILLPTVRERTTVLSFLLTSSYTPSGGQLFMMNLIVKSLLSGNNLYHLLELSIQEEAGLIAEKNEGEKDLNELEVPVKATSQSQSTQKMTKGVKVEENLDMFKDKKVTLAKLLEQLVQCIQSHTMSKMSSLLENKAKVKIPLTSSREQSDAAMKVLTRFQTLLIKKLFQSSSDAAASLLLKYNELICLHVTEVLPVALSFFSSDSNDCKDVYEEVIKVLNTDILGKLLQPLMLSLLLVVSCVGKQNPEFLLKENVLQQLTQILLSLDNFNTLSMKIRKIVTSDLAWPADEASDSLPLISSNELAAHNSEGGRWMVGKGLVYDQKSSPDDNLFDDLEAQGRLVGRYCSEETNRACNVLGGTSDVAASLLNAEHCLALLLSSVYGQAQTICKNWSESDCKWLKMTIFQSGLEKSNQTITTALKLANDEWLRTEARGLLSSSFLNSLVTTHPDEQGFLRNIAEGYKGLIEPSSYYATAFIQIVNKHCQDNNMILPSSFAFDHPVQKVGRYFLACLLKHHNLTNAALTLAEYKQDRLIRNLAILCRATHSFKQNILYIHQRTRRPYKEICSAIKQRLRFLLFEVASASPNPLLSIQKKRMLHPINAWKRAFHKMSAAGMLKKNSSITVSKKGNALDPRLSGNMTPNIPVSKATSNEDNKEEADPYTVVVEVMERCLKVVEEQSKNKLSPNDEIIAEKSKSKWDDVFYLITPSSNLKVLADHIKGRKQLARKITQEIEDFAMADSYNVAVLDKIRGCLLHWCNKAIMSHKCGVCFLRLLKDNHLLPSVTHSLLFGWTNPSLVLTLHENKSIVLPLSKEVFKAISSHVKETAMTPTEEHKQYTITLSDMPPIYGTIGRFLLEIRDMQMTEFITSHLRKSIAQYMFESDTPTDVTQASSSFNLAEANSPITSAPFTSKTSFREMYEALNGSCTEHQSRFLVLLLGMLSRQVRCTEVSRVILSNTPYSISALIQRLKGFQERFKKRSPTNNNQKNHPTISFDTAVPIIDTSPSKLKREKHIPTSGPELTEMMTLGAKVVRGRDWKWQDQDGNLEGEVIGEVESDGWVRVRWNSGTTNSYRMGKEGKYDLQLATVQDSDEEDTKLESVEGETVIVDADNAWKSFLPTQTKSNAIGIIHFMADTFIQMECLCAGIDATDMDSNVLKTFSRFIHSLIVSKRRNAEDFPYRSLQKWLSYGFIRSLATTSVMRNNLSSPAWVQLCLDVVGKTRNEVISSSITEQVQALRHLASVMPSWTHHESAKSKMLNFLHDLLSILSDLVSSSQVENDRSKLEKTITFLHGNCLSSDHFQTIAEEIIILIRKLHRHHGWQEAINSLIFITLKDVPLHLQQHANGQSEKKDEIHPAAVLSIISGVDDRFRIGGYVQHPQRGTGCIFAISSDETLSIAFKSGCYRCSHKILHAFLPPQCHFDSSLLNWNEHLIACCLDLVQYSLTSPEEKFSFIKPLSVTSSRTKELSGGSHRKVNTNKSQKKLALVKKNALRIKLLNALPYLLSDQEHLHHVLYHIKDAPIPDPEISVLVQAPSDSDSQPINFSDVVVEDGDALSESIGRPTVGNSNKIEIQNQFESMLMDEEQNKEPIMQLLMRLSVTPSPVKPQFGEEEVSEAASSVIRLLSTTSNDYYMNEMFTLLKSNLSAKQHSNKSSTSTTKLNTKSSEATKGEYTFPEENSTSSSSSKRRRRRKRDARRRFPLLSSGNTSEPEESGGFRSIMRHLRLLDEVERLRDFPNILHPHPSSSGRSSSPSCGKTSSVTVPPVELHQLKEMGFSSNHIQRAYNELDYETLSNTSQALEAVITWLVEHPATESDDESDNQNDVAEPSVGNYTIFNDFDEEEMVSSIYRSLPSTPDDSDFSTEGPSEDNGSNRSAHNRSPGESAPSAVTEPGEIVYKKRHEFNSDDEYALYIRGQIEVGMMVCCCQTYEEVEEGDFGQVVRLDHDGLQDLNVQATWINRGGTYWVRYIHVELMGSMVESCAQMFQDKVQRPIRVGDKVCVKRSVSMPRYKWGSVTHSSIGTVTHFSANGKDVTVDFPQQSHWTGLVSEMELLPVPHDGMLCNCCQQTSPILGPRYKCEICPNFNMCGNCYRMSTHATPRHTFVMIAEPKAAAVKVGRAGVFSQKRSDKAPSTTLDDAKSSHIPTDHHAGQDYQDPASPWQHHSVSVAGSEASSSQHTVNNLFDNCEDTFWQSSGNSSGHWVVLLMRPNRIISTLSMQLEPLDTHYLPSILSVSVGSSLDRLLEERSINVPRTSKNILLLSDCVLYYRYVQIYIHKCHDSGINCRIRGLRVQTRPMEFLSQSSTSLKSTVSSDLSYLASDSENDELNGGEKTSRKGMRLVKRLKKGEITNKVFVWGLNDKNQLGGMDGSKLKLPVQSKDLSSLQVSQVLGGSKSLFAVTHDGKVYACGEATSGRLGLGQQSNSVPRLTQLNFQHPVKKVAVHSGGKHAMALTVDGRVYSWGDGEEGKLGHGSRADCLTPRRIETFPERHMYDISCGSAHSAAIGTSGTLYTWGYGIYGRLGHGNTHTVLKPKPVQALSGHKVIQVACGSRDAQTLCLTEKGQVYSWGDGDFGKLGRGGSDGCAIPKVIDRLNGQEIIRIECGAQFSLALSASGLVWTWGKGDYFRLGHASDSHVRRPQVIEGLRKWKIVDVAVGALHCLAVTDTGEVYAWGDNDHGQQGNGSTAVNKIPVKVQGLEGVKVAKVACGSSHSVAWAQNDASVSCYFEPVQFGDSPDSLGSSLFKKSADPNSSSKLSSIQKQDKDLYRIPAVSSKSTTARSKLAKIILSLITANSAQESLQILVKVLQIYVARSLVCFALTPARSMSLSTAVTDFPASDTSASTLLSTADDCEEVDRNRMGASHLTDVEVKTDDDRLEELKNKDLLCEVTSSLSHPGKATSSTNASSRMLASFSDHTGSSLIAETITSTDEIALPTPTKDNKDPRALTPSRLSNYLHSSDIRKDLVTLSNTRNLLDMLKLAVSNRMVKSSEEILTSLMISVIRNEEEVGGLMLERCYEELEQMVMHTSSTIDKMRPVVQESPHPYPDANSTEGRVKISGAESIRIVFDRMCSTERRHDTLTLLDASGLKTYATLSGREWSDWSQPITLPVNEVRWKFKSDGSVNGWGWKFTVHPVAPLGENVCNSNMSDRRVLKNSSLSFICKLFEIYHTAEEGSKNLLVLARPDLIRKIISSFTTCLQFNTLGPDKRIWFLQQLKWLARSVSSYFLSQQASSSSTSFDTAWLFSSFINVSFFLLPRQLHYEEPLVRTGGQLLYSTFLTELASVCCELGLDGAFMKKEIDLPTFERYCLVSRIVEAFISTKNFPFEFLEIVAGKIEELAEEGEELIGLNEHEDNTVFTQQIDEQLVAWINRRPDDWILSWTGGGSIFGWGHNHRGQLGGADGAKVRIPVHCDALALIRPLQLAGGEQTLFAVNGEGKLYATGYGAGGRLGIGGSESVAMPTLVESLQHVRITKISVNAGGKHVLALSDEGDVYSWGEGVDGKLGHGNRVSIDHPRVIEALQGKLVVQIAAGGSHSAATTASGQLYTWGKGRYGRLGHKDSEDQLKPKLVEALIDNFVVDVACGSGDAQTLCITGESSVNVVWSWGDGDYGKLGRGGSDGCKVPLVIETLLSKDVIKVACGSQFSLALTRSGRVYSWGKGDYYRLGHGTDEHIRRPQVIESLRGKKVTDVAVGSLHCIVCTDDGEVYTWGDNDEGQVGDGSTQASQYPKLVNALQGRCISKVACGSAHTVAWTLESTVGQRKKRKTGAKLPQSIPFEYNLLQSFPMRTLRNRLVLLTQFSDLFSRAIPFFCRPRTLSHDPLSDSQQHGLDRLRGILVSSAKESVFKKVVQATMVRDKQHGPVIELNRIQVKKHRGPDGLAGSNGLKSVFGQAFSRMDCLLPENVLLPQRVWKVKFSGESVDDCGGGYSESIAEMCGELQDGSVPLLTDTPNARDESGANRDCFILNSNATSDVNMKMFKFLGVLIGSAIRTGSPLSLNLAEPVWKQLVGMKPTLKDITEIDKHFVPKSMYVRNMEPDELEPMMLPFTTTTACGQEVQLSTKHATVTARNRNEYIRLAIQHRLHEFDRMVEAVREGMVCVIPVPLMTLFTAKELETMVCGNPDIPLQLLRSVATHRGISPNDELAEWFWEVLESFTNEERSLFLRFVWGRTRLPRSFADFRGRDFVIQVLDKYNPPDHYLPESYTCFFMIKLPRYSCKAVLEEKLKYAIHFCKSIDTDDYARTDLRENDMADDDVAADIILSMTSRAGQAAQRRRRISTSEINLNTISSDESDTEGEYFSGRGRQGAFLRGNSSDTDWVILP</sequence>
<feature type="region of interest" description="Disordered" evidence="14">
    <location>
        <begin position="2503"/>
        <end position="2573"/>
    </location>
</feature>
<dbReference type="Proteomes" id="UP001642483">
    <property type="component" value="Unassembled WGS sequence"/>
</dbReference>
<dbReference type="InterPro" id="IPR014722">
    <property type="entry name" value="Rib_uL2_dom2"/>
</dbReference>
<dbReference type="Gene3D" id="3.90.1750.10">
    <property type="entry name" value="Hect, E3 ligase catalytic domains"/>
    <property type="match status" value="1"/>
</dbReference>
<dbReference type="SMART" id="SM00291">
    <property type="entry name" value="ZnF_ZZ"/>
    <property type="match status" value="1"/>
</dbReference>
<feature type="compositionally biased region" description="Basic and acidic residues" evidence="14">
    <location>
        <begin position="2993"/>
        <end position="3007"/>
    </location>
</feature>
<feature type="compositionally biased region" description="Polar residues" evidence="14">
    <location>
        <begin position="2707"/>
        <end position="2732"/>
    </location>
</feature>
<dbReference type="PROSITE" id="PS51284">
    <property type="entry name" value="DOC"/>
    <property type="match status" value="1"/>
</dbReference>
<keyword evidence="19" id="KW-1185">Reference proteome</keyword>
<dbReference type="InterPro" id="IPR058923">
    <property type="entry name" value="RCC1-like_dom"/>
</dbReference>
<dbReference type="PROSITE" id="PS51416">
    <property type="entry name" value="MIB_HERC2"/>
    <property type="match status" value="1"/>
</dbReference>
<proteinExistence type="predicted"/>
<comment type="subcellular location">
    <subcellularLocation>
        <location evidence="2">Cytoplasm</location>
    </subcellularLocation>
</comment>
<dbReference type="SMART" id="SM00119">
    <property type="entry name" value="HECTc"/>
    <property type="match status" value="1"/>
</dbReference>
<dbReference type="InterPro" id="IPR010606">
    <property type="entry name" value="Mib_Herc2"/>
</dbReference>
<dbReference type="Gene3D" id="2.30.30.30">
    <property type="match status" value="1"/>
</dbReference>
<evidence type="ECO:0000256" key="1">
    <source>
        <dbReference type="ARBA" id="ARBA00000885"/>
    </source>
</evidence>
<comment type="catalytic activity">
    <reaction evidence="1">
        <text>S-ubiquitinyl-[E2 ubiquitin-conjugating enzyme]-L-cysteine + [acceptor protein]-L-lysine = [E2 ubiquitin-conjugating enzyme]-L-cysteine + N(6)-ubiquitinyl-[acceptor protein]-L-lysine.</text>
        <dbReference type="EC" id="2.3.2.26"/>
    </reaction>
</comment>
<dbReference type="CDD" id="cd02340">
    <property type="entry name" value="ZZ_NBR1_like"/>
    <property type="match status" value="1"/>
</dbReference>
<feature type="repeat" description="RCC1" evidence="13">
    <location>
        <begin position="4396"/>
        <end position="4447"/>
    </location>
</feature>
<evidence type="ECO:0000256" key="7">
    <source>
        <dbReference type="ARBA" id="ARBA00022723"/>
    </source>
</evidence>
<feature type="repeat" description="RCC1" evidence="13">
    <location>
        <begin position="3207"/>
        <end position="3258"/>
    </location>
</feature>
<dbReference type="InterPro" id="IPR008979">
    <property type="entry name" value="Galactose-bd-like_sf"/>
</dbReference>
<dbReference type="CDD" id="cd00078">
    <property type="entry name" value="HECTc"/>
    <property type="match status" value="1"/>
</dbReference>
<dbReference type="SMART" id="SM01337">
    <property type="entry name" value="APC10"/>
    <property type="match status" value="1"/>
</dbReference>
<dbReference type="Pfam" id="PF11515">
    <property type="entry name" value="Cul7"/>
    <property type="match status" value="1"/>
</dbReference>
<dbReference type="Pfam" id="PF06701">
    <property type="entry name" value="MIB_HERC2"/>
    <property type="match status" value="1"/>
</dbReference>
<feature type="repeat" description="RCC1" evidence="13">
    <location>
        <begin position="3418"/>
        <end position="3469"/>
    </location>
</feature>
<evidence type="ECO:0000256" key="8">
    <source>
        <dbReference type="ARBA" id="ARBA00022737"/>
    </source>
</evidence>
<dbReference type="InterPro" id="IPR051625">
    <property type="entry name" value="Signaling_Regulatory_Domain"/>
</dbReference>
<comment type="pathway">
    <text evidence="3">Protein modification; protein ubiquitination.</text>
</comment>
<feature type="domain" description="MIB/HERC2" evidence="17">
    <location>
        <begin position="1876"/>
        <end position="1947"/>
    </location>
</feature>